<evidence type="ECO:0000313" key="2">
    <source>
        <dbReference type="EMBL" id="TNV73799.1"/>
    </source>
</evidence>
<evidence type="ECO:0000256" key="1">
    <source>
        <dbReference type="SAM" id="MobiDB-lite"/>
    </source>
</evidence>
<keyword evidence="3" id="KW-1185">Reference proteome</keyword>
<reference evidence="2" key="1">
    <citation type="submission" date="2019-06" db="EMBL/GenBank/DDBJ databases">
        <authorList>
            <person name="Zheng W."/>
        </authorList>
    </citation>
    <scope>NUCLEOTIDE SEQUENCE</scope>
    <source>
        <strain evidence="2">QDHG01</strain>
    </source>
</reference>
<organism evidence="2 3">
    <name type="scientific">Halteria grandinella</name>
    <dbReference type="NCBI Taxonomy" id="5974"/>
    <lineage>
        <taxon>Eukaryota</taxon>
        <taxon>Sar</taxon>
        <taxon>Alveolata</taxon>
        <taxon>Ciliophora</taxon>
        <taxon>Intramacronucleata</taxon>
        <taxon>Spirotrichea</taxon>
        <taxon>Stichotrichia</taxon>
        <taxon>Sporadotrichida</taxon>
        <taxon>Halteriidae</taxon>
        <taxon>Halteria</taxon>
    </lineage>
</organism>
<accession>A0A8J8NFM8</accession>
<sequence length="467" mass="53351">MRQLMNSSSVLSIRKQGTGQSAGNQAPSMQSVYAGHATFLDYKKKARPVQTKDFVKQLSDPFMNPKKLLLSRSASAINMLPSTLDPSLIPQPMDHIQQAVAELDMVQKQLSFIKRERFRANQQFVQRQAEMIKSVSNITANSHSEENKLTLKVRKNDALQEALRVHKSKSALLQDSLLEDSRDEKVKRSYSKPNVALKYKALGYSEIVDHDSQRRMSYKQKKIPLNHTFKQDQLKLLFNLLKQEYQHQETSAKTPQLIHLKPTQQSARPNTTSIPVNRIPLTSRDHLSSSGSSRRILPADRSKSKLSLLLKTIANHEEVTIDKDNREKEVMRSIENQRQKESIQRAMTPYSEYGGRIPYNIDLQRTVAEAKIVIPKEAEIIYSPDKMFRDKDPPVDERVGDFISVSSRHTKNGKRMKNSIERKEKIAQEMLDIRSAAQAQISGIKRDSAKSRFLAAINAKIHHETDF</sequence>
<feature type="region of interest" description="Disordered" evidence="1">
    <location>
        <begin position="1"/>
        <end position="28"/>
    </location>
</feature>
<gene>
    <name evidence="2" type="ORF">FGO68_gene5368</name>
</gene>
<dbReference type="AlphaFoldDB" id="A0A8J8NFM8"/>
<evidence type="ECO:0000313" key="3">
    <source>
        <dbReference type="Proteomes" id="UP000785679"/>
    </source>
</evidence>
<name>A0A8J8NFM8_HALGN</name>
<dbReference type="Proteomes" id="UP000785679">
    <property type="component" value="Unassembled WGS sequence"/>
</dbReference>
<dbReference type="EMBL" id="RRYP01018059">
    <property type="protein sequence ID" value="TNV73799.1"/>
    <property type="molecule type" value="Genomic_DNA"/>
</dbReference>
<feature type="compositionally biased region" description="Polar residues" evidence="1">
    <location>
        <begin position="262"/>
        <end position="275"/>
    </location>
</feature>
<protein>
    <submittedName>
        <fullName evidence="2">Uncharacterized protein</fullName>
    </submittedName>
</protein>
<comment type="caution">
    <text evidence="2">The sequence shown here is derived from an EMBL/GenBank/DDBJ whole genome shotgun (WGS) entry which is preliminary data.</text>
</comment>
<proteinExistence type="predicted"/>
<feature type="region of interest" description="Disordered" evidence="1">
    <location>
        <begin position="249"/>
        <end position="277"/>
    </location>
</feature>